<keyword evidence="1" id="KW-0534">Nitrate assimilation</keyword>
<dbReference type="PANTHER" id="PTHR43680">
    <property type="entry name" value="NITRATE REDUCTASE MOLYBDENUM COFACTOR ASSEMBLY CHAPERONE"/>
    <property type="match status" value="1"/>
</dbReference>
<protein>
    <submittedName>
        <fullName evidence="3">Nitrate reductase delta subunit</fullName>
    </submittedName>
</protein>
<comment type="caution">
    <text evidence="3">The sequence shown here is derived from an EMBL/GenBank/DDBJ whole genome shotgun (WGS) entry which is preliminary data.</text>
</comment>
<dbReference type="InterPro" id="IPR003765">
    <property type="entry name" value="NO3_reductase_chaperone_NarJ"/>
</dbReference>
<evidence type="ECO:0000256" key="1">
    <source>
        <dbReference type="ARBA" id="ARBA00023063"/>
    </source>
</evidence>
<dbReference type="InterPro" id="IPR036411">
    <property type="entry name" value="TorD-like_sf"/>
</dbReference>
<dbReference type="GO" id="GO:0051082">
    <property type="term" value="F:unfolded protein binding"/>
    <property type="evidence" value="ECO:0007669"/>
    <property type="project" value="InterPro"/>
</dbReference>
<dbReference type="PANTHER" id="PTHR43680:SF2">
    <property type="entry name" value="NITRATE REDUCTASE MOLYBDENUM COFACTOR ASSEMBLY CHAPERONE NARJ"/>
    <property type="match status" value="1"/>
</dbReference>
<dbReference type="GO" id="GO:0016530">
    <property type="term" value="F:metallochaperone activity"/>
    <property type="evidence" value="ECO:0007669"/>
    <property type="project" value="TreeGrafter"/>
</dbReference>
<sequence>MATNMNTEWSQASDERMDDARKTCKLTSYLLQYPDPAWREGLRGVRTAVQSLTDETMKKILLNFVGEAESVDSTYWQDKYVRTFDFDKKSNLYLTYALYGDERDRGPALIELKRRYEAAGFYMELNELPDYLPMVLEFIAEAPSEDANGVISSCYKSLVTITDSVLGQKSPYGPLLEQVLKVIPKPDHVDEEVHDHSAAAHSVPTWMGRGSR</sequence>
<name>A0A2W0C9A9_9BACL</name>
<evidence type="ECO:0000313" key="3">
    <source>
        <dbReference type="EMBL" id="PYY28687.1"/>
    </source>
</evidence>
<dbReference type="InterPro" id="IPR020945">
    <property type="entry name" value="DMSO/NO3_reduct_chaperone"/>
</dbReference>
<feature type="region of interest" description="Disordered" evidence="2">
    <location>
        <begin position="191"/>
        <end position="212"/>
    </location>
</feature>
<evidence type="ECO:0000256" key="2">
    <source>
        <dbReference type="SAM" id="MobiDB-lite"/>
    </source>
</evidence>
<dbReference type="Pfam" id="PF02613">
    <property type="entry name" value="Nitrate_red_del"/>
    <property type="match status" value="1"/>
</dbReference>
<dbReference type="GO" id="GO:0051131">
    <property type="term" value="P:chaperone-mediated protein complex assembly"/>
    <property type="evidence" value="ECO:0007669"/>
    <property type="project" value="InterPro"/>
</dbReference>
<reference evidence="3 4" key="1">
    <citation type="submission" date="2018-01" db="EMBL/GenBank/DDBJ databases">
        <title>Genome sequence of the PGP bacterium Paenibacillus illinoisensis E3.</title>
        <authorList>
            <person name="Rolli E."/>
            <person name="Marasco R."/>
            <person name="Bessem C."/>
            <person name="Michoud G."/>
            <person name="Gaiarsa S."/>
            <person name="Borin S."/>
            <person name="Daffonchio D."/>
        </authorList>
    </citation>
    <scope>NUCLEOTIDE SEQUENCE [LARGE SCALE GENOMIC DNA]</scope>
    <source>
        <strain evidence="3 4">E3</strain>
    </source>
</reference>
<dbReference type="EMBL" id="PRLG01000019">
    <property type="protein sequence ID" value="PYY28687.1"/>
    <property type="molecule type" value="Genomic_DNA"/>
</dbReference>
<dbReference type="GO" id="GO:0042128">
    <property type="term" value="P:nitrate assimilation"/>
    <property type="evidence" value="ECO:0007669"/>
    <property type="project" value="UniProtKB-KW"/>
</dbReference>
<organism evidence="3 4">
    <name type="scientific">Paenibacillus illinoisensis</name>
    <dbReference type="NCBI Taxonomy" id="59845"/>
    <lineage>
        <taxon>Bacteria</taxon>
        <taxon>Bacillati</taxon>
        <taxon>Bacillota</taxon>
        <taxon>Bacilli</taxon>
        <taxon>Bacillales</taxon>
        <taxon>Paenibacillaceae</taxon>
        <taxon>Paenibacillus</taxon>
    </lineage>
</organism>
<accession>A0A2W0C9A9</accession>
<gene>
    <name evidence="3" type="primary">narJ2</name>
    <name evidence="3" type="ORF">PIL02S_02634</name>
</gene>
<dbReference type="SUPFAM" id="SSF89155">
    <property type="entry name" value="TorD-like"/>
    <property type="match status" value="1"/>
</dbReference>
<dbReference type="Gene3D" id="1.10.3480.10">
    <property type="entry name" value="TorD-like"/>
    <property type="match status" value="1"/>
</dbReference>
<dbReference type="Proteomes" id="UP000247459">
    <property type="component" value="Unassembled WGS sequence"/>
</dbReference>
<dbReference type="NCBIfam" id="TIGR00684">
    <property type="entry name" value="narJ"/>
    <property type="match status" value="1"/>
</dbReference>
<dbReference type="AlphaFoldDB" id="A0A2W0C9A9"/>
<evidence type="ECO:0000313" key="4">
    <source>
        <dbReference type="Proteomes" id="UP000247459"/>
    </source>
</evidence>
<proteinExistence type="predicted"/>